<feature type="compositionally biased region" description="Polar residues" evidence="1">
    <location>
        <begin position="23"/>
        <end position="33"/>
    </location>
</feature>
<accession>A0A182J526</accession>
<organism evidence="2">
    <name type="scientific">Anopheles atroparvus</name>
    <name type="common">European mosquito</name>
    <dbReference type="NCBI Taxonomy" id="41427"/>
    <lineage>
        <taxon>Eukaryota</taxon>
        <taxon>Metazoa</taxon>
        <taxon>Ecdysozoa</taxon>
        <taxon>Arthropoda</taxon>
        <taxon>Hexapoda</taxon>
        <taxon>Insecta</taxon>
        <taxon>Pterygota</taxon>
        <taxon>Neoptera</taxon>
        <taxon>Endopterygota</taxon>
        <taxon>Diptera</taxon>
        <taxon>Nematocera</taxon>
        <taxon>Culicoidea</taxon>
        <taxon>Culicidae</taxon>
        <taxon>Anophelinae</taxon>
        <taxon>Anopheles</taxon>
    </lineage>
</organism>
<dbReference type="AlphaFoldDB" id="A0A182J526"/>
<dbReference type="VEuPathDB" id="VectorBase:AATE011508"/>
<reference evidence="2" key="1">
    <citation type="submission" date="2022-08" db="UniProtKB">
        <authorList>
            <consortium name="EnsemblMetazoa"/>
        </authorList>
    </citation>
    <scope>IDENTIFICATION</scope>
    <source>
        <strain evidence="2">EBRO</strain>
    </source>
</reference>
<feature type="region of interest" description="Disordered" evidence="1">
    <location>
        <begin position="14"/>
        <end position="33"/>
    </location>
</feature>
<sequence length="195" mass="21749">MRWQTKLYCKLQSPRGSFHGERQTSPSVYLSPAPMSSQRIHVNELEGVMQCTLVVLLAIAGALVVAQQENGPKKKPASGKPTGASPSLEQLTVERQNEALNVSFAQAFPEDTPEEFQPLVVELYVRCQAELDNCAELLWASHLLREYRKCALTQRRFCAQEIQELQAELEAMVEAGREELALSPAEEDILSVLSH</sequence>
<protein>
    <submittedName>
        <fullName evidence="2">Uncharacterized protein</fullName>
    </submittedName>
</protein>
<name>A0A182J526_ANOAO</name>
<dbReference type="EnsemblMetazoa" id="AATE011508-RA">
    <property type="protein sequence ID" value="AATE011508-PA.1"/>
    <property type="gene ID" value="AATE011508"/>
</dbReference>
<proteinExistence type="predicted"/>
<evidence type="ECO:0000256" key="1">
    <source>
        <dbReference type="SAM" id="MobiDB-lite"/>
    </source>
</evidence>
<evidence type="ECO:0000313" key="2">
    <source>
        <dbReference type="EnsemblMetazoa" id="AATE011508-PA.1"/>
    </source>
</evidence>